<proteinExistence type="inferred from homology"/>
<evidence type="ECO:0000256" key="1">
    <source>
        <dbReference type="ARBA" id="ARBA00037999"/>
    </source>
</evidence>
<keyword evidence="3 4" id="KW-0663">Pyridoxal phosphate</keyword>
<dbReference type="SUPFAM" id="SSF53383">
    <property type="entry name" value="PLP-dependent transferases"/>
    <property type="match status" value="1"/>
</dbReference>
<dbReference type="GO" id="GO:0000271">
    <property type="term" value="P:polysaccharide biosynthetic process"/>
    <property type="evidence" value="ECO:0007669"/>
    <property type="project" value="TreeGrafter"/>
</dbReference>
<accession>A0A521AHY1</accession>
<evidence type="ECO:0000256" key="3">
    <source>
        <dbReference type="PIRSR" id="PIRSR000390-2"/>
    </source>
</evidence>
<dbReference type="GO" id="GO:0008483">
    <property type="term" value="F:transaminase activity"/>
    <property type="evidence" value="ECO:0007669"/>
    <property type="project" value="TreeGrafter"/>
</dbReference>
<evidence type="ECO:0000256" key="4">
    <source>
        <dbReference type="RuleBase" id="RU004508"/>
    </source>
</evidence>
<dbReference type="InterPro" id="IPR015424">
    <property type="entry name" value="PyrdxlP-dep_Trfase"/>
</dbReference>
<feature type="modified residue" description="N6-(pyridoxal phosphate)lysine" evidence="3">
    <location>
        <position position="187"/>
    </location>
</feature>
<dbReference type="OrthoDB" id="9768668at2"/>
<reference evidence="5 6" key="1">
    <citation type="submission" date="2017-05" db="EMBL/GenBank/DDBJ databases">
        <authorList>
            <person name="Varghese N."/>
            <person name="Submissions S."/>
        </authorList>
    </citation>
    <scope>NUCLEOTIDE SEQUENCE [LARGE SCALE GENOMIC DNA]</scope>
    <source>
        <strain evidence="5 6">DSM 28009</strain>
    </source>
</reference>
<dbReference type="AlphaFoldDB" id="A0A521AHY1"/>
<feature type="active site" description="Proton acceptor" evidence="2">
    <location>
        <position position="187"/>
    </location>
</feature>
<dbReference type="PIRSF" id="PIRSF000390">
    <property type="entry name" value="PLP_StrS"/>
    <property type="match status" value="1"/>
</dbReference>
<dbReference type="Pfam" id="PF01041">
    <property type="entry name" value="DegT_DnrJ_EryC1"/>
    <property type="match status" value="1"/>
</dbReference>
<sequence>MTLPPNVHDAEPIPAAARDAIDALMQSGDLFRYTAPQDAPVALLESEFAELLGTKYALAVSSCSAALFLSLKALGLPRDARVLIPGFTFAAVPSSVIHADCIPVLCEVGDNYRIDMDDFAAKLDNVQAVIISHMRGHTSDMDAIMTLCSARDIPVIEDAAHSLGTTWHGRNIGTIGKIGCFSFQSYKMINAGEGGILITDDADLVARAVIMSGAYEHNWKKHKGPRGDNSSELKEAFGRWQNQLPLYNLRMSNLSAAVIRPQMPELARRVHDGLQNHDYVAERLNSSPYINVPAPLVPERRAPDSIQFNLVDLSDDDIRAFAAASEARGVKVQVFGLSEDNARAFWNWQFLPEQTELPQTRNMLMKACDVRLPVRLTGAELDVIADILLASVGEITAPKIAFGT</sequence>
<dbReference type="Gene3D" id="3.40.640.10">
    <property type="entry name" value="Type I PLP-dependent aspartate aminotransferase-like (Major domain)"/>
    <property type="match status" value="1"/>
</dbReference>
<name>A0A521AHY1_9RHOB</name>
<protein>
    <submittedName>
        <fullName evidence="5">dTDP-4-amino-4,6-dideoxygalactose transaminase</fullName>
    </submittedName>
</protein>
<comment type="similarity">
    <text evidence="1 4">Belongs to the DegT/DnrJ/EryC1 family.</text>
</comment>
<evidence type="ECO:0000256" key="2">
    <source>
        <dbReference type="PIRSR" id="PIRSR000390-1"/>
    </source>
</evidence>
<evidence type="ECO:0000313" key="6">
    <source>
        <dbReference type="Proteomes" id="UP000319555"/>
    </source>
</evidence>
<dbReference type="Proteomes" id="UP000319555">
    <property type="component" value="Unassembled WGS sequence"/>
</dbReference>
<keyword evidence="6" id="KW-1185">Reference proteome</keyword>
<dbReference type="InterPro" id="IPR000653">
    <property type="entry name" value="DegT/StrS_aminotransferase"/>
</dbReference>
<dbReference type="PANTHER" id="PTHR30244">
    <property type="entry name" value="TRANSAMINASE"/>
    <property type="match status" value="1"/>
</dbReference>
<evidence type="ECO:0000313" key="5">
    <source>
        <dbReference type="EMBL" id="SMO34300.1"/>
    </source>
</evidence>
<dbReference type="InterPro" id="IPR015421">
    <property type="entry name" value="PyrdxlP-dep_Trfase_major"/>
</dbReference>
<dbReference type="EMBL" id="FXTE01000001">
    <property type="protein sequence ID" value="SMO34300.1"/>
    <property type="molecule type" value="Genomic_DNA"/>
</dbReference>
<dbReference type="GO" id="GO:0030170">
    <property type="term" value="F:pyridoxal phosphate binding"/>
    <property type="evidence" value="ECO:0007669"/>
    <property type="project" value="TreeGrafter"/>
</dbReference>
<dbReference type="RefSeq" id="WP_142633006.1">
    <property type="nucleotide sequence ID" value="NZ_FXTE01000001.1"/>
</dbReference>
<organism evidence="5 6">
    <name type="scientific">Ruegeria faecimaris</name>
    <dbReference type="NCBI Taxonomy" id="686389"/>
    <lineage>
        <taxon>Bacteria</taxon>
        <taxon>Pseudomonadati</taxon>
        <taxon>Pseudomonadota</taxon>
        <taxon>Alphaproteobacteria</taxon>
        <taxon>Rhodobacterales</taxon>
        <taxon>Roseobacteraceae</taxon>
        <taxon>Ruegeria</taxon>
    </lineage>
</organism>
<dbReference type="PANTHER" id="PTHR30244:SF34">
    <property type="entry name" value="DTDP-4-AMINO-4,6-DIDEOXYGALACTOSE TRANSAMINASE"/>
    <property type="match status" value="1"/>
</dbReference>
<gene>
    <name evidence="5" type="ORF">SAMN06265380_101133</name>
</gene>